<dbReference type="SUPFAM" id="SSF51338">
    <property type="entry name" value="Composite domain of metallo-dependent hydrolases"/>
    <property type="match status" value="2"/>
</dbReference>
<name>A0A845QL43_9FIRM</name>
<dbReference type="GO" id="GO:0016810">
    <property type="term" value="F:hydrolase activity, acting on carbon-nitrogen (but not peptide) bonds"/>
    <property type="evidence" value="ECO:0007669"/>
    <property type="project" value="InterPro"/>
</dbReference>
<dbReference type="AlphaFoldDB" id="A0A845QL43"/>
<accession>A0A845QL43</accession>
<comment type="caution">
    <text evidence="3">The sequence shown here is derived from an EMBL/GenBank/DDBJ whole genome shotgun (WGS) entry which is preliminary data.</text>
</comment>
<dbReference type="InterPro" id="IPR011059">
    <property type="entry name" value="Metal-dep_hydrolase_composite"/>
</dbReference>
<dbReference type="Gene3D" id="2.30.40.10">
    <property type="entry name" value="Urease, subunit C, domain 1"/>
    <property type="match status" value="1"/>
</dbReference>
<dbReference type="SUPFAM" id="SSF51556">
    <property type="entry name" value="Metallo-dependent hydrolases"/>
    <property type="match status" value="1"/>
</dbReference>
<dbReference type="PANTHER" id="PTHR43794">
    <property type="entry name" value="AMINOHYDROLASE SSNA-RELATED"/>
    <property type="match status" value="1"/>
</dbReference>
<reference evidence="3 4" key="1">
    <citation type="submission" date="2018-08" db="EMBL/GenBank/DDBJ databases">
        <title>Murine metabolic-syndrome-specific gut microbial biobank.</title>
        <authorList>
            <person name="Liu C."/>
        </authorList>
    </citation>
    <scope>NUCLEOTIDE SEQUENCE [LARGE SCALE GENOMIC DNA]</scope>
    <source>
        <strain evidence="3 4">28</strain>
    </source>
</reference>
<organism evidence="3 4">
    <name type="scientific">Anaerotruncus colihominis</name>
    <dbReference type="NCBI Taxonomy" id="169435"/>
    <lineage>
        <taxon>Bacteria</taxon>
        <taxon>Bacillati</taxon>
        <taxon>Bacillota</taxon>
        <taxon>Clostridia</taxon>
        <taxon>Eubacteriales</taxon>
        <taxon>Oscillospiraceae</taxon>
        <taxon>Anaerotruncus</taxon>
    </lineage>
</organism>
<proteinExistence type="predicted"/>
<dbReference type="Pfam" id="PF01979">
    <property type="entry name" value="Amidohydro_1"/>
    <property type="match status" value="1"/>
</dbReference>
<evidence type="ECO:0000256" key="1">
    <source>
        <dbReference type="ARBA" id="ARBA00022801"/>
    </source>
</evidence>
<dbReference type="EMBL" id="QXWK01000028">
    <property type="protein sequence ID" value="NBH62569.1"/>
    <property type="molecule type" value="Genomic_DNA"/>
</dbReference>
<dbReference type="Proteomes" id="UP000446866">
    <property type="component" value="Unassembled WGS sequence"/>
</dbReference>
<gene>
    <name evidence="3" type="ORF">D0435_13010</name>
</gene>
<sequence>MYCLRFHFLRLTLIKNEEERENTMKFFKAKYIVVWKNDSHRILENGYLAVDGKRISGYMSELPEGAQCEDLGNAAIIPGFVNLHTHPSEVFSIKSYIEDCGNPNFFESTLMDYPFPALGKRGAEIQTTLNLVELIKSGCTTSLIYGGPYSGLEAETAGQMGLRAYVGAGIRAGDRMEADSVWHSPDGHSVTYDFNEKSGFERIREAEVLVKDYDGAYDNRIHIMMGPTQSMTCTPAMLKETRNTADRLGVGITIHVAEDLAEVEGCIRLYGKTPVELLYDTGMLGEDVVLAHCVFISGHSQVFIRDDRDLNLLGRTKSNVAHSPTPFIRVGTNLESFAKYSDAGVNVGMGTDTFPSDMVQEMRLAAFMAKSQERTTYRTRGRDIFNAATINGAKALGRSDLGRLCEGAMADFSIVDLSTIEMTPSRDIIKSIVYSGTRHSISRVYVEGKCVVQDGMACGINEKSLCEELQALGEEAWKKLKTHDGKLMDEFYPMSFEKL</sequence>
<keyword evidence="1" id="KW-0378">Hydrolase</keyword>
<dbReference type="PANTHER" id="PTHR43794:SF11">
    <property type="entry name" value="AMIDOHYDROLASE-RELATED DOMAIN-CONTAINING PROTEIN"/>
    <property type="match status" value="1"/>
</dbReference>
<protein>
    <recommendedName>
        <fullName evidence="2">Amidohydrolase-related domain-containing protein</fullName>
    </recommendedName>
</protein>
<keyword evidence="4" id="KW-1185">Reference proteome</keyword>
<evidence type="ECO:0000313" key="4">
    <source>
        <dbReference type="Proteomes" id="UP000446866"/>
    </source>
</evidence>
<evidence type="ECO:0000259" key="2">
    <source>
        <dbReference type="Pfam" id="PF01979"/>
    </source>
</evidence>
<dbReference type="InterPro" id="IPR006680">
    <property type="entry name" value="Amidohydro-rel"/>
</dbReference>
<feature type="domain" description="Amidohydrolase-related" evidence="2">
    <location>
        <begin position="76"/>
        <end position="451"/>
    </location>
</feature>
<dbReference type="Gene3D" id="3.20.20.140">
    <property type="entry name" value="Metal-dependent hydrolases"/>
    <property type="match status" value="1"/>
</dbReference>
<dbReference type="InterPro" id="IPR032466">
    <property type="entry name" value="Metal_Hydrolase"/>
</dbReference>
<evidence type="ECO:0000313" key="3">
    <source>
        <dbReference type="EMBL" id="NBH62569.1"/>
    </source>
</evidence>
<dbReference type="InterPro" id="IPR050287">
    <property type="entry name" value="MTA/SAH_deaminase"/>
</dbReference>